<dbReference type="Gene3D" id="3.30.160.60">
    <property type="entry name" value="Classic Zinc Finger"/>
    <property type="match status" value="1"/>
</dbReference>
<feature type="compositionally biased region" description="Basic and acidic residues" evidence="2">
    <location>
        <begin position="721"/>
        <end position="735"/>
    </location>
</feature>
<keyword evidence="1" id="KW-0479">Metal-binding</keyword>
<reference evidence="4" key="1">
    <citation type="submission" date="2023-06" db="EMBL/GenBank/DDBJ databases">
        <title>Genome-scale phylogeny and comparative genomics of the fungal order Sordariales.</title>
        <authorList>
            <consortium name="Lawrence Berkeley National Laboratory"/>
            <person name="Hensen N."/>
            <person name="Bonometti L."/>
            <person name="Westerberg I."/>
            <person name="Brannstrom I.O."/>
            <person name="Guillou S."/>
            <person name="Cros-Aarteil S."/>
            <person name="Calhoun S."/>
            <person name="Haridas S."/>
            <person name="Kuo A."/>
            <person name="Mondo S."/>
            <person name="Pangilinan J."/>
            <person name="Riley R."/>
            <person name="Labutti K."/>
            <person name="Andreopoulos B."/>
            <person name="Lipzen A."/>
            <person name="Chen C."/>
            <person name="Yanf M."/>
            <person name="Daum C."/>
            <person name="Ng V."/>
            <person name="Clum A."/>
            <person name="Steindorff A."/>
            <person name="Ohm R."/>
            <person name="Martin F."/>
            <person name="Silar P."/>
            <person name="Natvig D."/>
            <person name="Lalanne C."/>
            <person name="Gautier V."/>
            <person name="Ament-Velasquez S.L."/>
            <person name="Kruys A."/>
            <person name="Hutchinson M.I."/>
            <person name="Powell A.J."/>
            <person name="Barry K."/>
            <person name="Miller A.N."/>
            <person name="Grigoriev I.V."/>
            <person name="Debuchy R."/>
            <person name="Gladieux P."/>
            <person name="Thoren M.H."/>
            <person name="Johannesson H."/>
        </authorList>
    </citation>
    <scope>NUCLEOTIDE SEQUENCE</scope>
    <source>
        <strain evidence="4">8032-3</strain>
    </source>
</reference>
<evidence type="ECO:0000256" key="1">
    <source>
        <dbReference type="PROSITE-ProRule" id="PRU00042"/>
    </source>
</evidence>
<dbReference type="AlphaFoldDB" id="A0AAJ0BVD4"/>
<dbReference type="Proteomes" id="UP001244011">
    <property type="component" value="Unassembled WGS sequence"/>
</dbReference>
<feature type="compositionally biased region" description="Low complexity" evidence="2">
    <location>
        <begin position="788"/>
        <end position="808"/>
    </location>
</feature>
<feature type="region of interest" description="Disordered" evidence="2">
    <location>
        <begin position="85"/>
        <end position="142"/>
    </location>
</feature>
<keyword evidence="5" id="KW-1185">Reference proteome</keyword>
<name>A0AAJ0BVD4_9PEZI</name>
<dbReference type="PROSITE" id="PS50157">
    <property type="entry name" value="ZINC_FINGER_C2H2_2"/>
    <property type="match status" value="1"/>
</dbReference>
<feature type="region of interest" description="Disordered" evidence="2">
    <location>
        <begin position="754"/>
        <end position="848"/>
    </location>
</feature>
<dbReference type="PANTHER" id="PTHR35391">
    <property type="entry name" value="C2H2-TYPE DOMAIN-CONTAINING PROTEIN-RELATED"/>
    <property type="match status" value="1"/>
</dbReference>
<keyword evidence="1" id="KW-0863">Zinc-finger</keyword>
<evidence type="ECO:0000256" key="2">
    <source>
        <dbReference type="SAM" id="MobiDB-lite"/>
    </source>
</evidence>
<dbReference type="GO" id="GO:0008270">
    <property type="term" value="F:zinc ion binding"/>
    <property type="evidence" value="ECO:0007669"/>
    <property type="project" value="UniProtKB-KW"/>
</dbReference>
<dbReference type="RefSeq" id="XP_060281169.1">
    <property type="nucleotide sequence ID" value="XM_060426174.1"/>
</dbReference>
<feature type="region of interest" description="Disordered" evidence="2">
    <location>
        <begin position="274"/>
        <end position="318"/>
    </location>
</feature>
<feature type="compositionally biased region" description="Acidic residues" evidence="2">
    <location>
        <begin position="301"/>
        <end position="313"/>
    </location>
</feature>
<keyword evidence="1" id="KW-0862">Zinc</keyword>
<sequence>MTHDTSAVVEAVPAERRSLFGTTEVGSGSWNDVPGRKGLNPLNRPLGEAIASVNEMAMRRQVEEKNHEVDDWLGHSSFALEDNVGRHDTSHSRDEMSPVVTDDWGPRTPPTSDIFVGVDDREPSLGDETENKPLPGQTYFIEDGPELSTVDLSLMRETAPWQDAPALFKIENVGEAKLLSQPETSHAAIARFESMCDDNNSVVSRAATWGTRRRTVPELDDIEGITSGLFLKKLSLGSRTQSKPSAFDGVRSLLKRSPPYAFLKRARTKEPEDGLVGMWKTLGGPPVPSLSTVPKPAVTEPDNEDDGESDLGDGDSGSLEPEIATSDFFKGCIPDFDRFRQHARKLNPMLSHTNAYLLDNVAHHQTARFDSLVSARTKHVSDVETQNCPSRFCCIALGGGPRLLHAKGDPTTTINVKDSDEEADPVPGTFRVAEENFSKGIPMPPTEGLPAQLECQTCYKVKTIWRPSDWTRHIIEDLQPYVCTYDGCLRRFKRKVDWARHENEVHRHHGWWACDEKDCRHKSYRRDDFLQHLVREHNLTAPKANTGGPTKRAGSTDPITWQKVEKCHHQSRSKPHDEPCRFCGKAFTTWKKLTDHLAKHMEEIALPLLSLVAREDLTPDNFVSPVDSPPPAPSRHGDSILASRAFFEHFTPVSPTINEKTPDRYAQMASQKDYMPDLSCDSGISMDPNGKGPSDECPGQSSSEEEPTDAETPGQLSAESHYSKSQREVENLDHRPARQVGIARIRVELLSVSRPGDGYDSEASEPLSADEGEGPVDDDGQRGEEESGNNPGSSGSSPGNPSSNTVQGPSGGSGSSGNGQQDSGSNERGSGGRGGGRKRRRQNSPDAAMKKTIQRFACPYQVYEPFQGCLGRGPRNPKGGCDGIYRLRQHLSRRHMLSSRCPTCWRSFDTKTKQDEHIKIAKCQERPRPVGELFMDTDHESEVEKPCGSMSEEDTWWKLFRLLIPGMETRDFCWLNTHYYPYYIAYDVSMTIPTLNFINTSFSQPQPETSTGDVSTTNG</sequence>
<proteinExistence type="predicted"/>
<dbReference type="PROSITE" id="PS00028">
    <property type="entry name" value="ZINC_FINGER_C2H2_1"/>
    <property type="match status" value="2"/>
</dbReference>
<dbReference type="GeneID" id="85309361"/>
<evidence type="ECO:0000313" key="4">
    <source>
        <dbReference type="EMBL" id="KAK1764956.1"/>
    </source>
</evidence>
<evidence type="ECO:0000259" key="3">
    <source>
        <dbReference type="PROSITE" id="PS50157"/>
    </source>
</evidence>
<evidence type="ECO:0000313" key="5">
    <source>
        <dbReference type="Proteomes" id="UP001244011"/>
    </source>
</evidence>
<dbReference type="InterPro" id="IPR013087">
    <property type="entry name" value="Znf_C2H2_type"/>
</dbReference>
<dbReference type="EMBL" id="MU839017">
    <property type="protein sequence ID" value="KAK1764956.1"/>
    <property type="molecule type" value="Genomic_DNA"/>
</dbReference>
<gene>
    <name evidence="4" type="ORF">QBC33DRAFT_517170</name>
</gene>
<accession>A0AAJ0BVD4</accession>
<feature type="compositionally biased region" description="Basic and acidic residues" evidence="2">
    <location>
        <begin position="85"/>
        <end position="96"/>
    </location>
</feature>
<organism evidence="4 5">
    <name type="scientific">Phialemonium atrogriseum</name>
    <dbReference type="NCBI Taxonomy" id="1093897"/>
    <lineage>
        <taxon>Eukaryota</taxon>
        <taxon>Fungi</taxon>
        <taxon>Dikarya</taxon>
        <taxon>Ascomycota</taxon>
        <taxon>Pezizomycotina</taxon>
        <taxon>Sordariomycetes</taxon>
        <taxon>Sordariomycetidae</taxon>
        <taxon>Cephalothecales</taxon>
        <taxon>Cephalothecaceae</taxon>
        <taxon>Phialemonium</taxon>
    </lineage>
</organism>
<protein>
    <recommendedName>
        <fullName evidence="3">C2H2-type domain-containing protein</fullName>
    </recommendedName>
</protein>
<feature type="domain" description="C2H2-type" evidence="3">
    <location>
        <begin position="578"/>
        <end position="605"/>
    </location>
</feature>
<feature type="region of interest" description="Disordered" evidence="2">
    <location>
        <begin position="675"/>
        <end position="735"/>
    </location>
</feature>
<dbReference type="PANTHER" id="PTHR35391:SF3">
    <property type="entry name" value="FINGER DOMAIN PROTEIN, PUTATIVE (AFU_ORTHOLOGUE AFUA_8G04300)-RELATED"/>
    <property type="match status" value="1"/>
</dbReference>
<feature type="compositionally biased region" description="Acidic residues" evidence="2">
    <location>
        <begin position="759"/>
        <end position="778"/>
    </location>
</feature>
<comment type="caution">
    <text evidence="4">The sequence shown here is derived from an EMBL/GenBank/DDBJ whole genome shotgun (WGS) entry which is preliminary data.</text>
</comment>
<dbReference type="SMART" id="SM00355">
    <property type="entry name" value="ZnF_C2H2"/>
    <property type="match status" value="4"/>
</dbReference>